<name>A0A3Q7J8R6_SOLLC</name>
<dbReference type="AlphaFoldDB" id="A0A3Q7J8R6"/>
<dbReference type="EnsemblPlants" id="Solyc10g019223.1.1">
    <property type="protein sequence ID" value="Solyc10g019223.1.1"/>
    <property type="gene ID" value="Solyc10g019223.1"/>
</dbReference>
<dbReference type="InterPro" id="IPR036397">
    <property type="entry name" value="RNaseH_sf"/>
</dbReference>
<dbReference type="Gramene" id="Solyc10g019223.1.1">
    <property type="protein sequence ID" value="Solyc10g019223.1.1"/>
    <property type="gene ID" value="Solyc10g019223.1"/>
</dbReference>
<keyword evidence="4" id="KW-1185">Reference proteome</keyword>
<reference evidence="3" key="1">
    <citation type="journal article" date="2012" name="Nature">
        <title>The tomato genome sequence provides insights into fleshy fruit evolution.</title>
        <authorList>
            <consortium name="Tomato Genome Consortium"/>
        </authorList>
    </citation>
    <scope>NUCLEOTIDE SEQUENCE [LARGE SCALE GENOMIC DNA]</scope>
    <source>
        <strain evidence="3">cv. Heinz 1706</strain>
    </source>
</reference>
<sequence length="650" mass="73787">MTVGFALSNDSECHDTITNGILMIPPIPGPEFSWMMLLHHMPLIPPPCFCFSAGNLTMSDKSFHPYLAVSNIKNHIPITLDMENVQYSTWSVLFKIHARSHRVLAHIIDPKEGTSKPPSTDQEKELWTTPDSMAWDRLRDIFQDNQHSRALSLEQEFSTTSMENSPNASSYCQHLKSLADELKNVRALVSDSRMVLHLTGGLTRAYRGAGTLIHQSNMLPPFYKARSTHVLKEIGIEKEAATESSMVAASSDDSSDEEQIFQFIEQQAQLAGRGSGAGQALNMSLHFRYQVYPWGYGWPIPPSPYPTQAWTKPSTPNQQDRLLDAMHTMSHNSPDPSWNHILTQFERNVKNVQCDNGREFDDGPFWEFCKKHGMSFRVSCPHTSSQNGKAERKIRTINNISRTLLAHASLPPSFWHHSLQMTTYLLNILQSKLLGNKSPLEILYEREPSYSHLRSTSGYCVFLGDNLVSWSSKRQPTLSHSSAEAEYRAVANVVSESCWIRNLLLELNCPIKKATLVYRDNVRVLLVPSRYQIADIFTKVLPRILLEQFRDNPSVRKPPALLFLTPNFVALLVAIFVYIRISKIERWNRGKYSFTHICVVFDLTYLMFDPPTLSLYLSILAQSSAHVPLVSQFGEAMEMASLVFHRIYPA</sequence>
<evidence type="ECO:0000313" key="3">
    <source>
        <dbReference type="EnsemblPlants" id="Solyc10g019223.1.1"/>
    </source>
</evidence>
<dbReference type="CDD" id="cd09272">
    <property type="entry name" value="RNase_HI_RT_Ty1"/>
    <property type="match status" value="1"/>
</dbReference>
<keyword evidence="1" id="KW-1133">Transmembrane helix</keyword>
<feature type="transmembrane region" description="Helical" evidence="1">
    <location>
        <begin position="560"/>
        <end position="579"/>
    </location>
</feature>
<feature type="domain" description="Integrase catalytic" evidence="2">
    <location>
        <begin position="350"/>
        <end position="447"/>
    </location>
</feature>
<dbReference type="InterPro" id="IPR012337">
    <property type="entry name" value="RNaseH-like_sf"/>
</dbReference>
<protein>
    <recommendedName>
        <fullName evidence="2">Integrase catalytic domain-containing protein</fullName>
    </recommendedName>
</protein>
<proteinExistence type="predicted"/>
<organism evidence="3">
    <name type="scientific">Solanum lycopersicum</name>
    <name type="common">Tomato</name>
    <name type="synonym">Lycopersicon esculentum</name>
    <dbReference type="NCBI Taxonomy" id="4081"/>
    <lineage>
        <taxon>Eukaryota</taxon>
        <taxon>Viridiplantae</taxon>
        <taxon>Streptophyta</taxon>
        <taxon>Embryophyta</taxon>
        <taxon>Tracheophyta</taxon>
        <taxon>Spermatophyta</taxon>
        <taxon>Magnoliopsida</taxon>
        <taxon>eudicotyledons</taxon>
        <taxon>Gunneridae</taxon>
        <taxon>Pentapetalae</taxon>
        <taxon>asterids</taxon>
        <taxon>lamiids</taxon>
        <taxon>Solanales</taxon>
        <taxon>Solanaceae</taxon>
        <taxon>Solanoideae</taxon>
        <taxon>Solaneae</taxon>
        <taxon>Solanum</taxon>
        <taxon>Solanum subgen. Lycopersicon</taxon>
    </lineage>
</organism>
<evidence type="ECO:0000259" key="2">
    <source>
        <dbReference type="PROSITE" id="PS50994"/>
    </source>
</evidence>
<dbReference type="SUPFAM" id="SSF53098">
    <property type="entry name" value="Ribonuclease H-like"/>
    <property type="match status" value="1"/>
</dbReference>
<keyword evidence="1" id="KW-0472">Membrane</keyword>
<accession>A0A3Q7J8R6</accession>
<dbReference type="GO" id="GO:0003676">
    <property type="term" value="F:nucleic acid binding"/>
    <property type="evidence" value="ECO:0007669"/>
    <property type="project" value="InterPro"/>
</dbReference>
<dbReference type="InParanoid" id="A0A3Q7J8R6"/>
<keyword evidence="1" id="KW-0812">Transmembrane</keyword>
<evidence type="ECO:0000313" key="4">
    <source>
        <dbReference type="Proteomes" id="UP000004994"/>
    </source>
</evidence>
<dbReference type="Gene3D" id="3.30.420.10">
    <property type="entry name" value="Ribonuclease H-like superfamily/Ribonuclease H"/>
    <property type="match status" value="1"/>
</dbReference>
<dbReference type="GO" id="GO:0015074">
    <property type="term" value="P:DNA integration"/>
    <property type="evidence" value="ECO:0007669"/>
    <property type="project" value="InterPro"/>
</dbReference>
<dbReference type="PANTHER" id="PTHR47481:SF10">
    <property type="entry name" value="COPIA-LIKE POLYPROTEIN_RETROTRANSPOSON"/>
    <property type="match status" value="1"/>
</dbReference>
<reference evidence="3" key="2">
    <citation type="submission" date="2019-01" db="UniProtKB">
        <authorList>
            <consortium name="EnsemblPlants"/>
        </authorList>
    </citation>
    <scope>IDENTIFICATION</scope>
    <source>
        <strain evidence="3">cv. Heinz 1706</strain>
    </source>
</reference>
<evidence type="ECO:0000256" key="1">
    <source>
        <dbReference type="SAM" id="Phobius"/>
    </source>
</evidence>
<dbReference type="Proteomes" id="UP000004994">
    <property type="component" value="Chromosome 10"/>
</dbReference>
<dbReference type="InterPro" id="IPR001584">
    <property type="entry name" value="Integrase_cat-core"/>
</dbReference>
<dbReference type="Pfam" id="PF14223">
    <property type="entry name" value="Retrotran_gag_2"/>
    <property type="match status" value="1"/>
</dbReference>
<dbReference type="PROSITE" id="PS50994">
    <property type="entry name" value="INTEGRASE"/>
    <property type="match status" value="1"/>
</dbReference>
<dbReference type="PANTHER" id="PTHR47481">
    <property type="match status" value="1"/>
</dbReference>